<protein>
    <submittedName>
        <fullName evidence="2">Uncharacterized protein</fullName>
    </submittedName>
</protein>
<dbReference type="Proteomes" id="UP000663860">
    <property type="component" value="Unassembled WGS sequence"/>
</dbReference>
<comment type="caution">
    <text evidence="2">The sequence shown here is derived from an EMBL/GenBank/DDBJ whole genome shotgun (WGS) entry which is preliminary data.</text>
</comment>
<evidence type="ECO:0000256" key="1">
    <source>
        <dbReference type="SAM" id="MobiDB-lite"/>
    </source>
</evidence>
<organism evidence="2 3">
    <name type="scientific">Adineta steineri</name>
    <dbReference type="NCBI Taxonomy" id="433720"/>
    <lineage>
        <taxon>Eukaryota</taxon>
        <taxon>Metazoa</taxon>
        <taxon>Spiralia</taxon>
        <taxon>Gnathifera</taxon>
        <taxon>Rotifera</taxon>
        <taxon>Eurotatoria</taxon>
        <taxon>Bdelloidea</taxon>
        <taxon>Adinetida</taxon>
        <taxon>Adinetidae</taxon>
        <taxon>Adineta</taxon>
    </lineage>
</organism>
<dbReference type="EMBL" id="CAJNOE010000067">
    <property type="protein sequence ID" value="CAF0849782.1"/>
    <property type="molecule type" value="Genomic_DNA"/>
</dbReference>
<name>A0A813W8L6_9BILA</name>
<proteinExistence type="predicted"/>
<accession>A0A813W8L6</accession>
<gene>
    <name evidence="2" type="ORF">IZO911_LOCUS9527</name>
</gene>
<feature type="region of interest" description="Disordered" evidence="1">
    <location>
        <begin position="38"/>
        <end position="85"/>
    </location>
</feature>
<feature type="compositionally biased region" description="Low complexity" evidence="1">
    <location>
        <begin position="38"/>
        <end position="61"/>
    </location>
</feature>
<feature type="compositionally biased region" description="Basic and acidic residues" evidence="1">
    <location>
        <begin position="235"/>
        <end position="265"/>
    </location>
</feature>
<feature type="region of interest" description="Disordered" evidence="1">
    <location>
        <begin position="234"/>
        <end position="265"/>
    </location>
</feature>
<dbReference type="AlphaFoldDB" id="A0A813W8L6"/>
<evidence type="ECO:0000313" key="2">
    <source>
        <dbReference type="EMBL" id="CAF0849782.1"/>
    </source>
</evidence>
<sequence>MSSNVTTLSPEKEKKRPSVSVKCLLNIKSIVTQNISSNRNSRNSLTSTLPPLPLVDPLVSPKQSINHSNSTKEIEEATSKNLQSPSNQTVVIKCLEKSFNEQISPNNEHDQSNIENDNSQSNFDKEQKEIQPIIPIFISKESNSEHIPSQIGTSDFTSGPLRFSTVNPVHMAKEKQFYEYTMTNPTNPDDELAINIDNLYMNNNNKFQTEMDTAVEAVFDAQKEKDLQELAKLQKQADDKKKEVDTAQKQFDQRAEEFKRKYGSM</sequence>
<reference evidence="2" key="1">
    <citation type="submission" date="2021-02" db="EMBL/GenBank/DDBJ databases">
        <authorList>
            <person name="Nowell W R."/>
        </authorList>
    </citation>
    <scope>NUCLEOTIDE SEQUENCE</scope>
</reference>
<evidence type="ECO:0000313" key="3">
    <source>
        <dbReference type="Proteomes" id="UP000663860"/>
    </source>
</evidence>